<evidence type="ECO:0000256" key="10">
    <source>
        <dbReference type="ARBA" id="ARBA00023242"/>
    </source>
</evidence>
<sequence>MLESGQGQQSVTIQPANREPREPNKDEGKRWSRRARRVLWTEHKKWDEEHTNDYTEPCVQCSAVDWGITDEGKFYCKSCHNVIERTQEFVDSTYLANSQASRIARGVKNKKLEHGREWMVCEGFQFILKHQAEALLAMGVCPQFKDEGAVFYVEEVSAEESAGLHYKASACWEIQIDQRRYQRSPVSYPMPTILHRMLTSTLLILAMTGLHALPLPLRDDTFSPLQVHAAVPVEFRRQGTQPSRPHLVDLRSGLLQNQLSEMDRRVSDDYYVPYAVDQFRQGTQNSRTVLVDLRSGLPKECTSPPSLDGFRQGTQNSRAVLVDPRTGLMREPIGEMSRGNMWKVSRTQQVCQGNVINEKCYQFFPNAKTFNDAESSCKHLAREGHLASVTSSDLHSRLAAMVTEGSNGPVLTWLGGALQVDKFQWIDGSSWDYSDWMPEQQQGDSDGGRCLEMFRLDERWWSAADCDLQRPYICSFPLAA</sequence>
<keyword evidence="6" id="KW-0862">Zinc</keyword>
<dbReference type="Pfam" id="PF00059">
    <property type="entry name" value="Lectin_C"/>
    <property type="match status" value="1"/>
</dbReference>
<dbReference type="InterPro" id="IPR033599">
    <property type="entry name" value="TAF1B/Rrn7"/>
</dbReference>
<dbReference type="OrthoDB" id="8960263at2759"/>
<evidence type="ECO:0000256" key="8">
    <source>
        <dbReference type="ARBA" id="ARBA00023125"/>
    </source>
</evidence>
<dbReference type="PANTHER" id="PTHR31576:SF2">
    <property type="entry name" value="TATA BOX-BINDING PROTEIN-ASSOCIATED FACTOR RNA POLYMERASE I SUBUNIT B"/>
    <property type="match status" value="1"/>
</dbReference>
<keyword evidence="9" id="KW-0804">Transcription</keyword>
<dbReference type="GO" id="GO:0001164">
    <property type="term" value="F:RNA polymerase I core promoter sequence-specific DNA binding"/>
    <property type="evidence" value="ECO:0007669"/>
    <property type="project" value="InterPro"/>
</dbReference>
<evidence type="ECO:0000256" key="9">
    <source>
        <dbReference type="ARBA" id="ARBA00023163"/>
    </source>
</evidence>
<dbReference type="InterPro" id="IPR016187">
    <property type="entry name" value="CTDL_fold"/>
</dbReference>
<evidence type="ECO:0000313" key="15">
    <source>
        <dbReference type="Proteomes" id="UP001152622"/>
    </source>
</evidence>
<dbReference type="PROSITE" id="PS50041">
    <property type="entry name" value="C_TYPE_LECTIN_2"/>
    <property type="match status" value="1"/>
</dbReference>
<feature type="compositionally biased region" description="Polar residues" evidence="12">
    <location>
        <begin position="1"/>
        <end position="15"/>
    </location>
</feature>
<keyword evidence="15" id="KW-1185">Reference proteome</keyword>
<keyword evidence="4" id="KW-0479">Metal-binding</keyword>
<evidence type="ECO:0000256" key="12">
    <source>
        <dbReference type="SAM" id="MobiDB-lite"/>
    </source>
</evidence>
<keyword evidence="10" id="KW-0539">Nucleus</keyword>
<comment type="subcellular location">
    <subcellularLocation>
        <location evidence="1">Nucleus</location>
        <location evidence="1">Nucleolus</location>
    </subcellularLocation>
</comment>
<protein>
    <recommendedName>
        <fullName evidence="3">TATA box-binding protein-associated factor RNA polymerase I subunit B</fullName>
    </recommendedName>
    <alternativeName>
        <fullName evidence="11">TATA box-binding protein-associated factor 1B</fullName>
    </alternativeName>
</protein>
<evidence type="ECO:0000256" key="1">
    <source>
        <dbReference type="ARBA" id="ARBA00004604"/>
    </source>
</evidence>
<evidence type="ECO:0000256" key="5">
    <source>
        <dbReference type="ARBA" id="ARBA00022771"/>
    </source>
</evidence>
<dbReference type="SMART" id="SM00034">
    <property type="entry name" value="CLECT"/>
    <property type="match status" value="1"/>
</dbReference>
<dbReference type="GO" id="GO:0042790">
    <property type="term" value="P:nucleolar large rRNA transcription by RNA polymerase I"/>
    <property type="evidence" value="ECO:0007669"/>
    <property type="project" value="TreeGrafter"/>
</dbReference>
<dbReference type="EMBL" id="JAINUF010000008">
    <property type="protein sequence ID" value="KAJ8352796.1"/>
    <property type="molecule type" value="Genomic_DNA"/>
</dbReference>
<dbReference type="Gene3D" id="3.10.100.10">
    <property type="entry name" value="Mannose-Binding Protein A, subunit A"/>
    <property type="match status" value="1"/>
</dbReference>
<name>A0A9Q1IUI2_SYNKA</name>
<evidence type="ECO:0000256" key="2">
    <source>
        <dbReference type="ARBA" id="ARBA00006899"/>
    </source>
</evidence>
<dbReference type="AlphaFoldDB" id="A0A9Q1IUI2"/>
<evidence type="ECO:0000256" key="11">
    <source>
        <dbReference type="ARBA" id="ARBA00032500"/>
    </source>
</evidence>
<comment type="similarity">
    <text evidence="2">Belongs to the RRN7/TAF1B family.</text>
</comment>
<gene>
    <name evidence="14" type="ORF">SKAU_G00242720</name>
</gene>
<dbReference type="GO" id="GO:0070860">
    <property type="term" value="C:RNA polymerase I core factor complex"/>
    <property type="evidence" value="ECO:0007669"/>
    <property type="project" value="InterPro"/>
</dbReference>
<keyword evidence="8" id="KW-0238">DNA-binding</keyword>
<dbReference type="InterPro" id="IPR001304">
    <property type="entry name" value="C-type_lectin-like"/>
</dbReference>
<keyword evidence="5" id="KW-0863">Zinc-finger</keyword>
<evidence type="ECO:0000256" key="6">
    <source>
        <dbReference type="ARBA" id="ARBA00022833"/>
    </source>
</evidence>
<evidence type="ECO:0000256" key="3">
    <source>
        <dbReference type="ARBA" id="ARBA00018994"/>
    </source>
</evidence>
<evidence type="ECO:0000259" key="13">
    <source>
        <dbReference type="PROSITE" id="PS50041"/>
    </source>
</evidence>
<dbReference type="SUPFAM" id="SSF56436">
    <property type="entry name" value="C-type lectin-like"/>
    <property type="match status" value="1"/>
</dbReference>
<dbReference type="Pfam" id="PF11781">
    <property type="entry name" value="Zn_ribbon_RRN7"/>
    <property type="match status" value="1"/>
</dbReference>
<keyword evidence="7" id="KW-0805">Transcription regulation</keyword>
<comment type="caution">
    <text evidence="14">The sequence shown here is derived from an EMBL/GenBank/DDBJ whole genome shotgun (WGS) entry which is preliminary data.</text>
</comment>
<evidence type="ECO:0000256" key="4">
    <source>
        <dbReference type="ARBA" id="ARBA00022723"/>
    </source>
</evidence>
<dbReference type="GO" id="GO:0008270">
    <property type="term" value="F:zinc ion binding"/>
    <property type="evidence" value="ECO:0007669"/>
    <property type="project" value="UniProtKB-KW"/>
</dbReference>
<dbReference type="InterPro" id="IPR016186">
    <property type="entry name" value="C-type_lectin-like/link_sf"/>
</dbReference>
<evidence type="ECO:0000256" key="7">
    <source>
        <dbReference type="ARBA" id="ARBA00023015"/>
    </source>
</evidence>
<feature type="region of interest" description="Disordered" evidence="12">
    <location>
        <begin position="1"/>
        <end position="30"/>
    </location>
</feature>
<evidence type="ECO:0000313" key="14">
    <source>
        <dbReference type="EMBL" id="KAJ8352796.1"/>
    </source>
</evidence>
<feature type="compositionally biased region" description="Basic and acidic residues" evidence="12">
    <location>
        <begin position="18"/>
        <end position="30"/>
    </location>
</feature>
<dbReference type="PANTHER" id="PTHR31576">
    <property type="entry name" value="TATA BOX-BINDING PROTEIN-ASSOCIATED FACTOR RNA POLYMERASE I SUBUNIT B"/>
    <property type="match status" value="1"/>
</dbReference>
<dbReference type="GO" id="GO:0005668">
    <property type="term" value="C:RNA polymerase transcription factor SL1 complex"/>
    <property type="evidence" value="ECO:0007669"/>
    <property type="project" value="TreeGrafter"/>
</dbReference>
<proteinExistence type="inferred from homology"/>
<reference evidence="14" key="1">
    <citation type="journal article" date="2023" name="Science">
        <title>Genome structures resolve the early diversification of teleost fishes.</title>
        <authorList>
            <person name="Parey E."/>
            <person name="Louis A."/>
            <person name="Montfort J."/>
            <person name="Bouchez O."/>
            <person name="Roques C."/>
            <person name="Iampietro C."/>
            <person name="Lluch J."/>
            <person name="Castinel A."/>
            <person name="Donnadieu C."/>
            <person name="Desvignes T."/>
            <person name="Floi Bucao C."/>
            <person name="Jouanno E."/>
            <person name="Wen M."/>
            <person name="Mejri S."/>
            <person name="Dirks R."/>
            <person name="Jansen H."/>
            <person name="Henkel C."/>
            <person name="Chen W.J."/>
            <person name="Zahm M."/>
            <person name="Cabau C."/>
            <person name="Klopp C."/>
            <person name="Thompson A.W."/>
            <person name="Robinson-Rechavi M."/>
            <person name="Braasch I."/>
            <person name="Lecointre G."/>
            <person name="Bobe J."/>
            <person name="Postlethwait J.H."/>
            <person name="Berthelot C."/>
            <person name="Roest Crollius H."/>
            <person name="Guiguen Y."/>
        </authorList>
    </citation>
    <scope>NUCLEOTIDE SEQUENCE</scope>
    <source>
        <strain evidence="14">WJC10195</strain>
    </source>
</reference>
<accession>A0A9Q1IUI2</accession>
<organism evidence="14 15">
    <name type="scientific">Synaphobranchus kaupii</name>
    <name type="common">Kaup's arrowtooth eel</name>
    <dbReference type="NCBI Taxonomy" id="118154"/>
    <lineage>
        <taxon>Eukaryota</taxon>
        <taxon>Metazoa</taxon>
        <taxon>Chordata</taxon>
        <taxon>Craniata</taxon>
        <taxon>Vertebrata</taxon>
        <taxon>Euteleostomi</taxon>
        <taxon>Actinopterygii</taxon>
        <taxon>Neopterygii</taxon>
        <taxon>Teleostei</taxon>
        <taxon>Anguilliformes</taxon>
        <taxon>Synaphobranchidae</taxon>
        <taxon>Synaphobranchus</taxon>
    </lineage>
</organism>
<dbReference type="InterPro" id="IPR021752">
    <property type="entry name" value="TF_Rrn7_Zf"/>
</dbReference>
<feature type="domain" description="C-type lectin" evidence="13">
    <location>
        <begin position="356"/>
        <end position="475"/>
    </location>
</feature>
<dbReference type="Proteomes" id="UP001152622">
    <property type="component" value="Chromosome 8"/>
</dbReference>